<gene>
    <name evidence="1" type="ORF">NM208_g16871</name>
</gene>
<dbReference type="Proteomes" id="UP001148629">
    <property type="component" value="Unassembled WGS sequence"/>
</dbReference>
<name>A0ACC1RA67_9HYPO</name>
<dbReference type="EMBL" id="JANRMS010005567">
    <property type="protein sequence ID" value="KAJ3501760.1"/>
    <property type="molecule type" value="Genomic_DNA"/>
</dbReference>
<keyword evidence="2" id="KW-1185">Reference proteome</keyword>
<proteinExistence type="predicted"/>
<evidence type="ECO:0000313" key="1">
    <source>
        <dbReference type="EMBL" id="KAJ3501760.1"/>
    </source>
</evidence>
<accession>A0ACC1RA67</accession>
<protein>
    <submittedName>
        <fullName evidence="1">Uncharacterized protein</fullName>
    </submittedName>
</protein>
<sequence>MFRYGAALAFLSKACFLNAVVLAFRQRVLMMIRRKMLTLSTLDSLFAASEDLTALLNWEAWVNAKFAMFLTIFIWTSPLIVIFTSYTLTVEPLKKEEITKCPEIRTLNFSHEEIVDFREPFRVKDWIELSVSRWNTTTTGATVNPKDPDEFDYWTDTSQQFRAVALKTAYAQQAIMRKDAPEQICGKGWNCSYTIEFTGPGYKCEKLASGINAEVKKLGDAECPFNTSILAPAGNLTYNAILDQGDYAKQQIDSGVAGIPKQKPPYPKNLGVFRTEPILWFGFAEVEDRSKRQPLDPTSKEYKEAYTPAIYGCEHYKTKYTVQFNHSGGTQEHFIKEREFLDKVIDTTYIKQKDPDKRLKDRTQAVPEENYVHPHDIANYRLTAAYHSLGSLLRSLLNGTITLPNVVAETQAIETRLIDRLNYLTVEDFPEQVQSFYEEILVSFLSDPQFITVSWAYDPSLWSGQFKGGEKTDYKCVRWQVRGCYFYNYAQLWAVYAISMGITVVAVASGIAAIQEDSMMRSLSFSAILAATRGSSLDKLRWEREADLMGSKIGFGVVSGHTGERTYSFGVEGDVSQEKATSTSRSPAISVMGWGDRAARRMSYAVLNRRGENREQQ</sequence>
<comment type="caution">
    <text evidence="1">The sequence shown here is derived from an EMBL/GenBank/DDBJ whole genome shotgun (WGS) entry which is preliminary data.</text>
</comment>
<reference evidence="1" key="1">
    <citation type="submission" date="2022-08" db="EMBL/GenBank/DDBJ databases">
        <title>Genome Sequence of Fusarium decemcellulare.</title>
        <authorList>
            <person name="Buettner E."/>
        </authorList>
    </citation>
    <scope>NUCLEOTIDE SEQUENCE</scope>
    <source>
        <strain evidence="1">Babe19</strain>
    </source>
</reference>
<organism evidence="1 2">
    <name type="scientific">Fusarium decemcellulare</name>
    <dbReference type="NCBI Taxonomy" id="57161"/>
    <lineage>
        <taxon>Eukaryota</taxon>
        <taxon>Fungi</taxon>
        <taxon>Dikarya</taxon>
        <taxon>Ascomycota</taxon>
        <taxon>Pezizomycotina</taxon>
        <taxon>Sordariomycetes</taxon>
        <taxon>Hypocreomycetidae</taxon>
        <taxon>Hypocreales</taxon>
        <taxon>Nectriaceae</taxon>
        <taxon>Fusarium</taxon>
        <taxon>Fusarium decemcellulare species complex</taxon>
    </lineage>
</organism>
<evidence type="ECO:0000313" key="2">
    <source>
        <dbReference type="Proteomes" id="UP001148629"/>
    </source>
</evidence>